<dbReference type="InterPro" id="IPR002104">
    <property type="entry name" value="Integrase_catalytic"/>
</dbReference>
<protein>
    <submittedName>
        <fullName evidence="4">Site-specific tyrosine recombinase XerC</fullName>
    </submittedName>
</protein>
<evidence type="ECO:0000256" key="1">
    <source>
        <dbReference type="ARBA" id="ARBA00023172"/>
    </source>
</evidence>
<name>A0A1W6KG27_9GAMM</name>
<dbReference type="AlphaFoldDB" id="A0A1W6KG27"/>
<geneLocation type="plasmid" evidence="5">
    <name>psmr5</name>
</geneLocation>
<dbReference type="Gene3D" id="1.10.443.10">
    <property type="entry name" value="Intergrase catalytic core"/>
    <property type="match status" value="1"/>
</dbReference>
<feature type="domain" description="Tyr recombinase" evidence="3">
    <location>
        <begin position="209"/>
        <end position="429"/>
    </location>
</feature>
<dbReference type="Pfam" id="PF00589">
    <property type="entry name" value="Phage_integrase"/>
    <property type="match status" value="1"/>
</dbReference>
<reference evidence="4 5" key="1">
    <citation type="submission" date="2017-04" db="EMBL/GenBank/DDBJ databases">
        <title>Genome Sequence of Marinobacter salarius strain SMR5 Isolated from a culture of the Diatom Skeletonema marinoi.</title>
        <authorList>
            <person name="Topel M."/>
            <person name="Pinder M.I.M."/>
            <person name="Johansson O.N."/>
            <person name="Kourtchenko O."/>
            <person name="Godhe A."/>
            <person name="Clarke A.K."/>
        </authorList>
    </citation>
    <scope>NUCLEOTIDE SEQUENCE [LARGE SCALE GENOMIC DNA]</scope>
    <source>
        <strain evidence="4 5">SMR5</strain>
        <plasmid evidence="5">Plasmid psmr5</plasmid>
    </source>
</reference>
<feature type="compositionally biased region" description="Basic and acidic residues" evidence="2">
    <location>
        <begin position="111"/>
        <end position="120"/>
    </location>
</feature>
<dbReference type="EMBL" id="CP020932">
    <property type="protein sequence ID" value="ARM86282.1"/>
    <property type="molecule type" value="Genomic_DNA"/>
</dbReference>
<evidence type="ECO:0000256" key="2">
    <source>
        <dbReference type="SAM" id="MobiDB-lite"/>
    </source>
</evidence>
<dbReference type="InterPro" id="IPR011010">
    <property type="entry name" value="DNA_brk_join_enz"/>
</dbReference>
<keyword evidence="1" id="KW-0233">DNA recombination</keyword>
<dbReference type="InterPro" id="IPR013762">
    <property type="entry name" value="Integrase-like_cat_sf"/>
</dbReference>
<evidence type="ECO:0000313" key="5">
    <source>
        <dbReference type="Proteomes" id="UP000193100"/>
    </source>
</evidence>
<gene>
    <name evidence="4" type="ORF">MARSALSMR5_04265</name>
</gene>
<dbReference type="GO" id="GO:0006310">
    <property type="term" value="P:DNA recombination"/>
    <property type="evidence" value="ECO:0007669"/>
    <property type="project" value="UniProtKB-KW"/>
</dbReference>
<dbReference type="SUPFAM" id="SSF56349">
    <property type="entry name" value="DNA breaking-rejoining enzymes"/>
    <property type="match status" value="1"/>
</dbReference>
<proteinExistence type="predicted"/>
<dbReference type="PROSITE" id="PS51898">
    <property type="entry name" value="TYR_RECOMBINASE"/>
    <property type="match status" value="1"/>
</dbReference>
<evidence type="ECO:0000313" key="4">
    <source>
        <dbReference type="EMBL" id="ARM86282.1"/>
    </source>
</evidence>
<accession>A0A1W6KG27</accession>
<dbReference type="GeneID" id="77258158"/>
<feature type="region of interest" description="Disordered" evidence="2">
    <location>
        <begin position="108"/>
        <end position="128"/>
    </location>
</feature>
<keyword evidence="4" id="KW-0614">Plasmid</keyword>
<sequence length="434" mass="49349">MTEFTGHPLFDTADHLPHQIDSLVGYPSLSGFLSAFGDNVSADWRQSALFLKRHTSTPGSYARFRGEVQRFLNWLWVIQTKTLVSVNEDDLDEYLAFVKRPPASWVTLDRGTGKKPEKGSGRQRSFHSADGGRVANPYWRPFVGSGIRRKKASLESCVAILSIYFKKLVSAGYLDRSPVTEMSRNSKKAETGGKAGAKGKIKTVQRAPRLTKWQWIYLHDTLVDAANKDDRYERHLFTVVTMKTLYLRVFELAPHGEKLADNEYAHEPIMGDFSQTTVENDRYWHVYIHGKGDEPRHIPVPNAYLPYLKRYRAYRGLPPIPTPDEPEPLLTRHDRKTPLYSKRSVERLVEASMELAIAKLKAEGKPDAAAEFEQFKRVTHILRHTGASIDLEDGRPLRDVSEDLGHASPAFTEQIYIDPDAARRYTTGQKRLVV</sequence>
<organism evidence="4 5">
    <name type="scientific">Marinobacter salarius</name>
    <dbReference type="NCBI Taxonomy" id="1420917"/>
    <lineage>
        <taxon>Bacteria</taxon>
        <taxon>Pseudomonadati</taxon>
        <taxon>Pseudomonadota</taxon>
        <taxon>Gammaproteobacteria</taxon>
        <taxon>Pseudomonadales</taxon>
        <taxon>Marinobacteraceae</taxon>
        <taxon>Marinobacter</taxon>
    </lineage>
</organism>
<dbReference type="GO" id="GO:0003677">
    <property type="term" value="F:DNA binding"/>
    <property type="evidence" value="ECO:0007669"/>
    <property type="project" value="InterPro"/>
</dbReference>
<dbReference type="Proteomes" id="UP000193100">
    <property type="component" value="Plasmid pSMR5"/>
</dbReference>
<dbReference type="RefSeq" id="WP_085682233.1">
    <property type="nucleotide sequence ID" value="NZ_CP020932.1"/>
</dbReference>
<evidence type="ECO:0000259" key="3">
    <source>
        <dbReference type="PROSITE" id="PS51898"/>
    </source>
</evidence>
<dbReference type="GO" id="GO:0015074">
    <property type="term" value="P:DNA integration"/>
    <property type="evidence" value="ECO:0007669"/>
    <property type="project" value="InterPro"/>
</dbReference>